<accession>D8LJQ3</accession>
<keyword evidence="9" id="KW-1185">Reference proteome</keyword>
<gene>
    <name evidence="8" type="ORF">Esi_0026_0169</name>
</gene>
<dbReference type="eggNOG" id="KOG2493">
    <property type="taxonomic scope" value="Eukaryota"/>
</dbReference>
<evidence type="ECO:0000313" key="8">
    <source>
        <dbReference type="EMBL" id="CBN77080.1"/>
    </source>
</evidence>
<dbReference type="Proteomes" id="UP000002630">
    <property type="component" value="Linkage Group LG12"/>
</dbReference>
<feature type="transmembrane region" description="Helical" evidence="7">
    <location>
        <begin position="58"/>
        <end position="76"/>
    </location>
</feature>
<evidence type="ECO:0000313" key="9">
    <source>
        <dbReference type="Proteomes" id="UP000002630"/>
    </source>
</evidence>
<evidence type="ECO:0000256" key="5">
    <source>
        <dbReference type="ARBA" id="ARBA00022989"/>
    </source>
</evidence>
<dbReference type="GO" id="GO:0005315">
    <property type="term" value="F:phosphate transmembrane transporter activity"/>
    <property type="evidence" value="ECO:0007669"/>
    <property type="project" value="InterPro"/>
</dbReference>
<keyword evidence="6 7" id="KW-0472">Membrane</keyword>
<dbReference type="GO" id="GO:0035435">
    <property type="term" value="P:phosphate ion transmembrane transport"/>
    <property type="evidence" value="ECO:0007669"/>
    <property type="project" value="TreeGrafter"/>
</dbReference>
<keyword evidence="4 7" id="KW-0812">Transmembrane</keyword>
<sequence length="93" mass="9793">MSEALQPRMLAPEASDQWLWIVVVGAFGSFLAAFGIGANDVANAFSTSVGARAVTLKQAIVLAGVFEFLGALLLGAPVTKAIRENIVNSRLIY</sequence>
<dbReference type="InParanoid" id="D8LJQ3"/>
<evidence type="ECO:0000256" key="6">
    <source>
        <dbReference type="ARBA" id="ARBA00023136"/>
    </source>
</evidence>
<dbReference type="PANTHER" id="PTHR11101:SF80">
    <property type="entry name" value="PHOSPHATE TRANSPORTER"/>
    <property type="match status" value="1"/>
</dbReference>
<dbReference type="InterPro" id="IPR001204">
    <property type="entry name" value="Phos_transporter"/>
</dbReference>
<reference evidence="8 9" key="1">
    <citation type="journal article" date="2010" name="Nature">
        <title>The Ectocarpus genome and the independent evolution of multicellularity in brown algae.</title>
        <authorList>
            <person name="Cock J.M."/>
            <person name="Sterck L."/>
            <person name="Rouze P."/>
            <person name="Scornet D."/>
            <person name="Allen A.E."/>
            <person name="Amoutzias G."/>
            <person name="Anthouard V."/>
            <person name="Artiguenave F."/>
            <person name="Aury J.M."/>
            <person name="Badger J.H."/>
            <person name="Beszteri B."/>
            <person name="Billiau K."/>
            <person name="Bonnet E."/>
            <person name="Bothwell J.H."/>
            <person name="Bowler C."/>
            <person name="Boyen C."/>
            <person name="Brownlee C."/>
            <person name="Carrano C.J."/>
            <person name="Charrier B."/>
            <person name="Cho G.Y."/>
            <person name="Coelho S.M."/>
            <person name="Collen J."/>
            <person name="Corre E."/>
            <person name="Da Silva C."/>
            <person name="Delage L."/>
            <person name="Delaroque N."/>
            <person name="Dittami S.M."/>
            <person name="Doulbeau S."/>
            <person name="Elias M."/>
            <person name="Farnham G."/>
            <person name="Gachon C.M."/>
            <person name="Gschloessl B."/>
            <person name="Heesch S."/>
            <person name="Jabbari K."/>
            <person name="Jubin C."/>
            <person name="Kawai H."/>
            <person name="Kimura K."/>
            <person name="Kloareg B."/>
            <person name="Kupper F.C."/>
            <person name="Lang D."/>
            <person name="Le Bail A."/>
            <person name="Leblanc C."/>
            <person name="Lerouge P."/>
            <person name="Lohr M."/>
            <person name="Lopez P.J."/>
            <person name="Martens C."/>
            <person name="Maumus F."/>
            <person name="Michel G."/>
            <person name="Miranda-Saavedra D."/>
            <person name="Morales J."/>
            <person name="Moreau H."/>
            <person name="Motomura T."/>
            <person name="Nagasato C."/>
            <person name="Napoli C.A."/>
            <person name="Nelson D.R."/>
            <person name="Nyvall-Collen P."/>
            <person name="Peters A.F."/>
            <person name="Pommier C."/>
            <person name="Potin P."/>
            <person name="Poulain J."/>
            <person name="Quesneville H."/>
            <person name="Read B."/>
            <person name="Rensing S.A."/>
            <person name="Ritter A."/>
            <person name="Rousvoal S."/>
            <person name="Samanta M."/>
            <person name="Samson G."/>
            <person name="Schroeder D.C."/>
            <person name="Segurens B."/>
            <person name="Strittmatter M."/>
            <person name="Tonon T."/>
            <person name="Tregear J.W."/>
            <person name="Valentin K."/>
            <person name="von Dassow P."/>
            <person name="Yamagishi T."/>
            <person name="Van de Peer Y."/>
            <person name="Wincker P."/>
        </authorList>
    </citation>
    <scope>NUCLEOTIDE SEQUENCE [LARGE SCALE GENOMIC DNA]</scope>
    <source>
        <strain evidence="9">Ec32 / CCAP1310/4</strain>
    </source>
</reference>
<evidence type="ECO:0000256" key="1">
    <source>
        <dbReference type="ARBA" id="ARBA00004141"/>
    </source>
</evidence>
<evidence type="ECO:0000256" key="4">
    <source>
        <dbReference type="ARBA" id="ARBA00022692"/>
    </source>
</evidence>
<keyword evidence="5 7" id="KW-1133">Transmembrane helix</keyword>
<dbReference type="PANTHER" id="PTHR11101">
    <property type="entry name" value="PHOSPHATE TRANSPORTER"/>
    <property type="match status" value="1"/>
</dbReference>
<organism evidence="8 9">
    <name type="scientific">Ectocarpus siliculosus</name>
    <name type="common">Brown alga</name>
    <name type="synonym">Conferva siliculosa</name>
    <dbReference type="NCBI Taxonomy" id="2880"/>
    <lineage>
        <taxon>Eukaryota</taxon>
        <taxon>Sar</taxon>
        <taxon>Stramenopiles</taxon>
        <taxon>Ochrophyta</taxon>
        <taxon>PX clade</taxon>
        <taxon>Phaeophyceae</taxon>
        <taxon>Ectocarpales</taxon>
        <taxon>Ectocarpaceae</taxon>
        <taxon>Ectocarpus</taxon>
    </lineage>
</organism>
<proteinExistence type="predicted"/>
<evidence type="ECO:0000256" key="2">
    <source>
        <dbReference type="ARBA" id="ARBA00022448"/>
    </source>
</evidence>
<comment type="subcellular location">
    <subcellularLocation>
        <location evidence="1">Membrane</location>
        <topology evidence="1">Multi-pass membrane protein</topology>
    </subcellularLocation>
</comment>
<keyword evidence="2" id="KW-0813">Transport</keyword>
<feature type="transmembrane region" description="Helical" evidence="7">
    <location>
        <begin position="18"/>
        <end position="38"/>
    </location>
</feature>
<dbReference type="EMBL" id="FN649737">
    <property type="protein sequence ID" value="CBN77080.1"/>
    <property type="molecule type" value="Genomic_DNA"/>
</dbReference>
<keyword evidence="3" id="KW-0592">Phosphate transport</keyword>
<evidence type="ECO:0000256" key="7">
    <source>
        <dbReference type="SAM" id="Phobius"/>
    </source>
</evidence>
<protein>
    <submittedName>
        <fullName evidence="8">Pho4 high affinity phosphate transporter, probable (IC)</fullName>
    </submittedName>
</protein>
<dbReference type="EMBL" id="FN648442">
    <property type="protein sequence ID" value="CBN77080.1"/>
    <property type="molecule type" value="Genomic_DNA"/>
</dbReference>
<dbReference type="STRING" id="2880.D8LJQ3"/>
<dbReference type="OrthoDB" id="67021at2759"/>
<name>D8LJQ3_ECTSI</name>
<dbReference type="GO" id="GO:0016020">
    <property type="term" value="C:membrane"/>
    <property type="evidence" value="ECO:0007669"/>
    <property type="project" value="UniProtKB-SubCell"/>
</dbReference>
<dbReference type="AlphaFoldDB" id="D8LJQ3"/>
<dbReference type="Pfam" id="PF01384">
    <property type="entry name" value="PHO4"/>
    <property type="match status" value="1"/>
</dbReference>
<dbReference type="OMA" id="MFENNTT"/>
<evidence type="ECO:0000256" key="3">
    <source>
        <dbReference type="ARBA" id="ARBA00022592"/>
    </source>
</evidence>